<dbReference type="Gene3D" id="3.40.190.10">
    <property type="entry name" value="Periplasmic binding protein-like II"/>
    <property type="match status" value="2"/>
</dbReference>
<dbReference type="Proteomes" id="UP000003635">
    <property type="component" value="Unassembled WGS sequence"/>
</dbReference>
<keyword evidence="5" id="KW-1185">Reference proteome</keyword>
<dbReference type="GO" id="GO:0042597">
    <property type="term" value="C:periplasmic space"/>
    <property type="evidence" value="ECO:0007669"/>
    <property type="project" value="UniProtKB-SubCell"/>
</dbReference>
<evidence type="ECO:0000256" key="1">
    <source>
        <dbReference type="ARBA" id="ARBA00004418"/>
    </source>
</evidence>
<dbReference type="AlphaFoldDB" id="Q2CH53"/>
<evidence type="ECO:0000256" key="3">
    <source>
        <dbReference type="SAM" id="SignalP"/>
    </source>
</evidence>
<feature type="signal peptide" evidence="3">
    <location>
        <begin position="1"/>
        <end position="30"/>
    </location>
</feature>
<comment type="subcellular location">
    <subcellularLocation>
        <location evidence="1">Periplasm</location>
    </subcellularLocation>
</comment>
<evidence type="ECO:0000313" key="4">
    <source>
        <dbReference type="EMBL" id="EAR51958.1"/>
    </source>
</evidence>
<reference evidence="4 5" key="1">
    <citation type="journal article" date="2010" name="J. Bacteriol.">
        <title>Genome sequences of Oceanicola granulosus HTCC2516(T) and Oceanicola batsensis HTCC2597(TDelta).</title>
        <authorList>
            <person name="Thrash J.C."/>
            <person name="Cho J.C."/>
            <person name="Vergin K.L."/>
            <person name="Giovannoni S.J."/>
        </authorList>
    </citation>
    <scope>NUCLEOTIDE SEQUENCE [LARGE SCALE GENOMIC DNA]</scope>
    <source>
        <strain evidence="5">ATCC BAA-861 / DSM 15982 / KCTC 12143 / HTCC2516</strain>
    </source>
</reference>
<comment type="caution">
    <text evidence="4">The sequence shown here is derived from an EMBL/GenBank/DDBJ whole genome shotgun (WGS) entry which is preliminary data.</text>
</comment>
<keyword evidence="3" id="KW-0732">Signal</keyword>
<name>Q2CH53_OCEGH</name>
<dbReference type="Pfam" id="PF01547">
    <property type="entry name" value="SBP_bac_1"/>
    <property type="match status" value="1"/>
</dbReference>
<dbReference type="HOGENOM" id="CLU_031285_12_3_5"/>
<dbReference type="STRING" id="314256.OG2516_13074"/>
<dbReference type="eggNOG" id="COG1653">
    <property type="taxonomic scope" value="Bacteria"/>
</dbReference>
<evidence type="ECO:0000313" key="5">
    <source>
        <dbReference type="Proteomes" id="UP000003635"/>
    </source>
</evidence>
<dbReference type="InterPro" id="IPR006059">
    <property type="entry name" value="SBP"/>
</dbReference>
<evidence type="ECO:0000256" key="2">
    <source>
        <dbReference type="ARBA" id="ARBA00008520"/>
    </source>
</evidence>
<sequence length="433" mass="46597">MEEEKTDMKTTFRRTGLALVALSAAAPAWAQDPVELTFLVDNGPPSVAQAEALAAAYTELNPHVTFDIELRVGSIDGDNLVKTRLATEEMADIFLYNSGSLFQALAPTRTIVELTDQPFLDVVSDSFEAVVTADGGVYGVPIGPGFAGGIMYNRAIYDELGLEVPLTWDDFMANNAAIDEAGYVPIAQTYGDTWSAQLLVLGDYFNVEADSPGFAERYTNNEAKFATDPAALRSFERLEEAYEAGYFNEDFGAATYDDGIRMIATGEAAHYPILSLAIDPIAEQYPDAVPDIGFFAQPGDDPDKNGLTIWLPNALYVPQASENIDEAVDFLAFVASQAGCQAQIDAGQVSGPYLIEGCQLPEDVPQATRDLVPYFNDSDLNLPALEFLSPVKGPALPQLTVEVGSGIRSAAEAAAIYDEDVKKAAQQLGLPNW</sequence>
<dbReference type="SUPFAM" id="SSF53850">
    <property type="entry name" value="Periplasmic binding protein-like II"/>
    <property type="match status" value="1"/>
</dbReference>
<gene>
    <name evidence="4" type="ORF">OG2516_13074</name>
</gene>
<dbReference type="InterPro" id="IPR050490">
    <property type="entry name" value="Bact_solute-bd_prot1"/>
</dbReference>
<dbReference type="PANTHER" id="PTHR43649">
    <property type="entry name" value="ARABINOSE-BINDING PROTEIN-RELATED"/>
    <property type="match status" value="1"/>
</dbReference>
<protein>
    <submittedName>
        <fullName evidence="4">Sugar ABC transporter substrate-binding protein</fullName>
    </submittedName>
</protein>
<proteinExistence type="inferred from homology"/>
<comment type="similarity">
    <text evidence="2">Belongs to the bacterial solute-binding protein 1 family.</text>
</comment>
<dbReference type="EMBL" id="AAOT01000007">
    <property type="protein sequence ID" value="EAR51958.1"/>
    <property type="molecule type" value="Genomic_DNA"/>
</dbReference>
<organism evidence="4 5">
    <name type="scientific">Oceanicola granulosus (strain ATCC BAA-861 / DSM 15982 / KCTC 12143 / HTCC2516)</name>
    <dbReference type="NCBI Taxonomy" id="314256"/>
    <lineage>
        <taxon>Bacteria</taxon>
        <taxon>Pseudomonadati</taxon>
        <taxon>Pseudomonadota</taxon>
        <taxon>Alphaproteobacteria</taxon>
        <taxon>Rhodobacterales</taxon>
        <taxon>Roseobacteraceae</taxon>
        <taxon>Oceanicola</taxon>
    </lineage>
</organism>
<accession>Q2CH53</accession>
<feature type="chain" id="PRO_5004207289" evidence="3">
    <location>
        <begin position="31"/>
        <end position="433"/>
    </location>
</feature>